<keyword evidence="8" id="KW-1185">Reference proteome</keyword>
<evidence type="ECO:0000256" key="3">
    <source>
        <dbReference type="ARBA" id="ARBA00022989"/>
    </source>
</evidence>
<evidence type="ECO:0000313" key="8">
    <source>
        <dbReference type="Proteomes" id="UP000053676"/>
    </source>
</evidence>
<evidence type="ECO:0000313" key="7">
    <source>
        <dbReference type="EMBL" id="ETN79380.1"/>
    </source>
</evidence>
<feature type="non-terminal residue" evidence="7">
    <location>
        <position position="145"/>
    </location>
</feature>
<dbReference type="EMBL" id="KI659518">
    <property type="protein sequence ID" value="ETN79380.1"/>
    <property type="molecule type" value="Genomic_DNA"/>
</dbReference>
<dbReference type="STRING" id="51031.W2TBH1"/>
<keyword evidence="6" id="KW-0406">Ion transport</keyword>
<comment type="similarity">
    <text evidence="5 6">Belongs to the anion channel-forming bestrophin (TC 1.A.46) family. Calcium-sensitive chloride channel subfamily.</text>
</comment>
<accession>W2TBH1</accession>
<dbReference type="InterPro" id="IPR000615">
    <property type="entry name" value="Bestrophin"/>
</dbReference>
<sequence>MRRDIIRYSVLSQILVFRDVSLKVRRRFPNMSSIVTAGFLRENELKDLEDIKIVYNKYWAPINWALNICVKALKSSYFESPYAMIVVQNEIKAFRGALALLCNFDWVPVPIAYPQVVFLAVRSYFTLCLVSRQFIIGEKAMFHSV</sequence>
<evidence type="ECO:0000256" key="2">
    <source>
        <dbReference type="ARBA" id="ARBA00022692"/>
    </source>
</evidence>
<evidence type="ECO:0000256" key="6">
    <source>
        <dbReference type="RuleBase" id="RU363126"/>
    </source>
</evidence>
<dbReference type="PANTHER" id="PTHR10736">
    <property type="entry name" value="BESTROPHIN"/>
    <property type="match status" value="1"/>
</dbReference>
<dbReference type="Proteomes" id="UP000053676">
    <property type="component" value="Unassembled WGS sequence"/>
</dbReference>
<dbReference type="GO" id="GO:0005254">
    <property type="term" value="F:chloride channel activity"/>
    <property type="evidence" value="ECO:0007669"/>
    <property type="project" value="UniProtKB-KW"/>
</dbReference>
<gene>
    <name evidence="7" type="ORF">NECAME_18134</name>
</gene>
<comment type="subcellular location">
    <subcellularLocation>
        <location evidence="6">Cell membrane</location>
        <topology evidence="6">Multi-pass membrane protein</topology>
    </subcellularLocation>
    <subcellularLocation>
        <location evidence="1">Membrane</location>
    </subcellularLocation>
</comment>
<dbReference type="InterPro" id="IPR021134">
    <property type="entry name" value="Bestrophin-like"/>
</dbReference>
<keyword evidence="6" id="KW-0813">Transport</keyword>
<dbReference type="KEGG" id="nai:NECAME_18134"/>
<dbReference type="GO" id="GO:0005886">
    <property type="term" value="C:plasma membrane"/>
    <property type="evidence" value="ECO:0007669"/>
    <property type="project" value="UniProtKB-SubCell"/>
</dbReference>
<keyword evidence="6" id="KW-1003">Cell membrane</keyword>
<protein>
    <recommendedName>
        <fullName evidence="6">Bestrophin homolog</fullName>
    </recommendedName>
</protein>
<dbReference type="PANTHER" id="PTHR10736:SF58">
    <property type="entry name" value="BESTROPHIN HOMOLOG-RELATED"/>
    <property type="match status" value="1"/>
</dbReference>
<dbReference type="GO" id="GO:0034707">
    <property type="term" value="C:chloride channel complex"/>
    <property type="evidence" value="ECO:0007669"/>
    <property type="project" value="UniProtKB-KW"/>
</dbReference>
<evidence type="ECO:0000256" key="5">
    <source>
        <dbReference type="ARBA" id="ARBA00034769"/>
    </source>
</evidence>
<keyword evidence="6" id="KW-0407">Ion channel</keyword>
<keyword evidence="4" id="KW-0472">Membrane</keyword>
<name>W2TBH1_NECAM</name>
<keyword evidence="6" id="KW-0868">Chloride</keyword>
<reference evidence="8" key="1">
    <citation type="journal article" date="2014" name="Nat. Genet.">
        <title>Genome of the human hookworm Necator americanus.</title>
        <authorList>
            <person name="Tang Y.T."/>
            <person name="Gao X."/>
            <person name="Rosa B.A."/>
            <person name="Abubucker S."/>
            <person name="Hallsworth-Pepin K."/>
            <person name="Martin J."/>
            <person name="Tyagi R."/>
            <person name="Heizer E."/>
            <person name="Zhang X."/>
            <person name="Bhonagiri-Palsikar V."/>
            <person name="Minx P."/>
            <person name="Warren W.C."/>
            <person name="Wang Q."/>
            <person name="Zhan B."/>
            <person name="Hotez P.J."/>
            <person name="Sternberg P.W."/>
            <person name="Dougall A."/>
            <person name="Gaze S.T."/>
            <person name="Mulvenna J."/>
            <person name="Sotillo J."/>
            <person name="Ranganathan S."/>
            <person name="Rabelo E.M."/>
            <person name="Wilson R.K."/>
            <person name="Felgner P.L."/>
            <person name="Bethony J."/>
            <person name="Hawdon J.M."/>
            <person name="Gasser R.B."/>
            <person name="Loukas A."/>
            <person name="Mitreva M."/>
        </authorList>
    </citation>
    <scope>NUCLEOTIDE SEQUENCE [LARGE SCALE GENOMIC DNA]</scope>
</reference>
<dbReference type="AlphaFoldDB" id="W2TBH1"/>
<organism evidence="7 8">
    <name type="scientific">Necator americanus</name>
    <name type="common">Human hookworm</name>
    <dbReference type="NCBI Taxonomy" id="51031"/>
    <lineage>
        <taxon>Eukaryota</taxon>
        <taxon>Metazoa</taxon>
        <taxon>Ecdysozoa</taxon>
        <taxon>Nematoda</taxon>
        <taxon>Chromadorea</taxon>
        <taxon>Rhabditida</taxon>
        <taxon>Rhabditina</taxon>
        <taxon>Rhabditomorpha</taxon>
        <taxon>Strongyloidea</taxon>
        <taxon>Ancylostomatidae</taxon>
        <taxon>Bunostominae</taxon>
        <taxon>Necator</taxon>
    </lineage>
</organism>
<evidence type="ECO:0000256" key="1">
    <source>
        <dbReference type="ARBA" id="ARBA00004370"/>
    </source>
</evidence>
<evidence type="ECO:0000256" key="4">
    <source>
        <dbReference type="ARBA" id="ARBA00023136"/>
    </source>
</evidence>
<dbReference type="Pfam" id="PF01062">
    <property type="entry name" value="Bestrophin"/>
    <property type="match status" value="1"/>
</dbReference>
<keyword evidence="6" id="KW-0869">Chloride channel</keyword>
<keyword evidence="2" id="KW-0812">Transmembrane</keyword>
<dbReference type="OrthoDB" id="201595at2759"/>
<comment type="function">
    <text evidence="6">Forms chloride channels.</text>
</comment>
<proteinExistence type="inferred from homology"/>
<keyword evidence="3" id="KW-1133">Transmembrane helix</keyword>